<feature type="compositionally biased region" description="Basic and acidic residues" evidence="5">
    <location>
        <begin position="1"/>
        <end position="26"/>
    </location>
</feature>
<dbReference type="AlphaFoldDB" id="A0A9D3Y3U5"/>
<dbReference type="SUPFAM" id="SSF50978">
    <property type="entry name" value="WD40 repeat-like"/>
    <property type="match status" value="1"/>
</dbReference>
<dbReference type="InterPro" id="IPR050687">
    <property type="entry name" value="Dynein_IC"/>
</dbReference>
<dbReference type="PANTHER" id="PTHR12442:SF5">
    <property type="entry name" value="DYNEIN AXONEMAL INTERMEDIATE CHAIN 3"/>
    <property type="match status" value="1"/>
</dbReference>
<dbReference type="InterPro" id="IPR001680">
    <property type="entry name" value="WD40_rpt"/>
</dbReference>
<evidence type="ECO:0000256" key="5">
    <source>
        <dbReference type="SAM" id="MobiDB-lite"/>
    </source>
</evidence>
<evidence type="ECO:0000256" key="2">
    <source>
        <dbReference type="ARBA" id="ARBA00022490"/>
    </source>
</evidence>
<evidence type="ECO:0008006" key="8">
    <source>
        <dbReference type="Google" id="ProtNLM"/>
    </source>
</evidence>
<dbReference type="InterPro" id="IPR015943">
    <property type="entry name" value="WD40/YVTN_repeat-like_dom_sf"/>
</dbReference>
<feature type="region of interest" description="Disordered" evidence="5">
    <location>
        <begin position="631"/>
        <end position="688"/>
    </location>
</feature>
<dbReference type="SMART" id="SM00320">
    <property type="entry name" value="WD40"/>
    <property type="match status" value="4"/>
</dbReference>
<dbReference type="GO" id="GO:0045504">
    <property type="term" value="F:dynein heavy chain binding"/>
    <property type="evidence" value="ECO:0007669"/>
    <property type="project" value="TreeGrafter"/>
</dbReference>
<dbReference type="GO" id="GO:0060294">
    <property type="term" value="P:cilium movement involved in cell motility"/>
    <property type="evidence" value="ECO:0007669"/>
    <property type="project" value="TreeGrafter"/>
</dbReference>
<evidence type="ECO:0000256" key="4">
    <source>
        <dbReference type="ARBA" id="ARBA00022737"/>
    </source>
</evidence>
<feature type="compositionally biased region" description="Low complexity" evidence="5">
    <location>
        <begin position="588"/>
        <end position="597"/>
    </location>
</feature>
<keyword evidence="4" id="KW-0677">Repeat</keyword>
<evidence type="ECO:0000256" key="1">
    <source>
        <dbReference type="ARBA" id="ARBA00004496"/>
    </source>
</evidence>
<comment type="caution">
    <text evidence="6">The sequence shown here is derived from an EMBL/GenBank/DDBJ whole genome shotgun (WGS) entry which is preliminary data.</text>
</comment>
<evidence type="ECO:0000256" key="3">
    <source>
        <dbReference type="ARBA" id="ARBA00022574"/>
    </source>
</evidence>
<dbReference type="PANTHER" id="PTHR12442">
    <property type="entry name" value="DYNEIN INTERMEDIATE CHAIN"/>
    <property type="match status" value="1"/>
</dbReference>
<dbReference type="EMBL" id="JAIWYP010000017">
    <property type="protein sequence ID" value="KAH3693233.1"/>
    <property type="molecule type" value="Genomic_DNA"/>
</dbReference>
<feature type="region of interest" description="Disordered" evidence="5">
    <location>
        <begin position="1"/>
        <end position="90"/>
    </location>
</feature>
<keyword evidence="7" id="KW-1185">Reference proteome</keyword>
<organism evidence="6 7">
    <name type="scientific">Dreissena polymorpha</name>
    <name type="common">Zebra mussel</name>
    <name type="synonym">Mytilus polymorpha</name>
    <dbReference type="NCBI Taxonomy" id="45954"/>
    <lineage>
        <taxon>Eukaryota</taxon>
        <taxon>Metazoa</taxon>
        <taxon>Spiralia</taxon>
        <taxon>Lophotrochozoa</taxon>
        <taxon>Mollusca</taxon>
        <taxon>Bivalvia</taxon>
        <taxon>Autobranchia</taxon>
        <taxon>Heteroconchia</taxon>
        <taxon>Euheterodonta</taxon>
        <taxon>Imparidentia</taxon>
        <taxon>Neoheterodontei</taxon>
        <taxon>Myida</taxon>
        <taxon>Dreissenoidea</taxon>
        <taxon>Dreissenidae</taxon>
        <taxon>Dreissena</taxon>
    </lineage>
</organism>
<feature type="compositionally biased region" description="Basic and acidic residues" evidence="5">
    <location>
        <begin position="631"/>
        <end position="641"/>
    </location>
</feature>
<dbReference type="Proteomes" id="UP000828390">
    <property type="component" value="Unassembled WGS sequence"/>
</dbReference>
<dbReference type="GO" id="GO:0036159">
    <property type="term" value="P:inner dynein arm assembly"/>
    <property type="evidence" value="ECO:0007669"/>
    <property type="project" value="TreeGrafter"/>
</dbReference>
<feature type="compositionally biased region" description="Low complexity" evidence="5">
    <location>
        <begin position="34"/>
        <end position="52"/>
    </location>
</feature>
<keyword evidence="2" id="KW-0963">Cytoplasm</keyword>
<evidence type="ECO:0000313" key="6">
    <source>
        <dbReference type="EMBL" id="KAH3693233.1"/>
    </source>
</evidence>
<dbReference type="Gene3D" id="2.130.10.10">
    <property type="entry name" value="YVTN repeat-like/Quinoprotein amine dehydrogenase"/>
    <property type="match status" value="2"/>
</dbReference>
<dbReference type="GO" id="GO:0036156">
    <property type="term" value="C:inner dynein arm"/>
    <property type="evidence" value="ECO:0007669"/>
    <property type="project" value="TreeGrafter"/>
</dbReference>
<reference evidence="6" key="1">
    <citation type="journal article" date="2019" name="bioRxiv">
        <title>The Genome of the Zebra Mussel, Dreissena polymorpha: A Resource for Invasive Species Research.</title>
        <authorList>
            <person name="McCartney M.A."/>
            <person name="Auch B."/>
            <person name="Kono T."/>
            <person name="Mallez S."/>
            <person name="Zhang Y."/>
            <person name="Obille A."/>
            <person name="Becker A."/>
            <person name="Abrahante J.E."/>
            <person name="Garbe J."/>
            <person name="Badalamenti J.P."/>
            <person name="Herman A."/>
            <person name="Mangelson H."/>
            <person name="Liachko I."/>
            <person name="Sullivan S."/>
            <person name="Sone E.D."/>
            <person name="Koren S."/>
            <person name="Silverstein K.A.T."/>
            <person name="Beckman K.B."/>
            <person name="Gohl D.M."/>
        </authorList>
    </citation>
    <scope>NUCLEOTIDE SEQUENCE</scope>
    <source>
        <strain evidence="6">Duluth1</strain>
        <tissue evidence="6">Whole animal</tissue>
    </source>
</reference>
<dbReference type="GO" id="GO:0045503">
    <property type="term" value="F:dynein light chain binding"/>
    <property type="evidence" value="ECO:0007669"/>
    <property type="project" value="TreeGrafter"/>
</dbReference>
<feature type="region of interest" description="Disordered" evidence="5">
    <location>
        <begin position="586"/>
        <end position="611"/>
    </location>
</feature>
<comment type="subcellular location">
    <subcellularLocation>
        <location evidence="1">Cytoplasm</location>
    </subcellularLocation>
</comment>
<sequence>MSDTEGKEVSDKEKEHSEEKEMDTAKSPKPRKTPPSSGKSSPKKPGSAKSGTMTPKSPAGSRGRATPKSKGKREEIKMETPAPEEEEDATLPDHCEPIFLSSKTQTIFSCVCDSDVTKENRFKIIPKAAILEDLHNRAGVCDFHPIKNKIIEYPGEEFLLVYDRDFKFGQNFYICFSEETKEKLLHPPKKEGEVVEGEGGVPGEEAEDTTVYKYVPPQSKEWVSHGSEKEIKEESVVEMRRRLKVSVRRKRKLFGAPCKFTDRNVGDAKDGYVECTSYKDKTFDLQKIELDKGIQAIPWFMDSGTQTEWKYPRNANTQYYPREFSQHEQQEILKKKQTGTFMDGVCPRFQLALQQNEIMDVFFNDWLNLGEADNTFGSKADNHLKEYQSFADLQFSKEKKITDIQWHPTIKGIVAVSVAEKLTFDERIDNASKVIMTPSLILIWSFTDPINPQLFLEAPDDIHSFQFCPSNPNIIAGGCQNGQLVLWDISAHADRLKQPRGGNRNKRATVLPGFEDPNALKTPIVRYCAVSSIENSHHAPITDIMWLPDHVEINRMGVPQENKGFESCQIFTCATDNCILVWDTRPTKGPQQQQQGAKPKDKDGTKNPIGVPDTFKHLDLTWKPMLKVHLHKSEPGGDHAPTKFSIAEKQGDRGALSKATDGGVPDKEASVTGGYFQSGKPGSGREKRTLQTVKTHFFVGTEDGEVVYVDWMPQKDQDTGKIQTPKPDFYHTMHDGPIMTVQRSPFFMDILLVVGGWNFTIWKEAVVSGPILQSAPNPIRMTSGFWSPSRPGVFYISKVDGSVDVWDLLDKTHEPSITQSVSPSAITKIYPHAVSHKQHLLAVGDSSGTLHILEIPWSLRLPAPNEVTGVANYFEREVKRRGFVVQRWDFREHEKRELEAEAKKKAGIAPNVLLTDEEIEYRLKLEYQTYMEAEGNFLRELGITKEEEPLPQTYSVTQFLSDTGTQRHRNSVSRYPVTGFISD</sequence>
<protein>
    <recommendedName>
        <fullName evidence="8">WD repeat-containing protein 63</fullName>
    </recommendedName>
</protein>
<gene>
    <name evidence="6" type="ORF">DPMN_192637</name>
</gene>
<evidence type="ECO:0000313" key="7">
    <source>
        <dbReference type="Proteomes" id="UP000828390"/>
    </source>
</evidence>
<dbReference type="InterPro" id="IPR036322">
    <property type="entry name" value="WD40_repeat_dom_sf"/>
</dbReference>
<reference evidence="6" key="2">
    <citation type="submission" date="2020-11" db="EMBL/GenBank/DDBJ databases">
        <authorList>
            <person name="McCartney M.A."/>
            <person name="Auch B."/>
            <person name="Kono T."/>
            <person name="Mallez S."/>
            <person name="Becker A."/>
            <person name="Gohl D.M."/>
            <person name="Silverstein K.A.T."/>
            <person name="Koren S."/>
            <person name="Bechman K.B."/>
            <person name="Herman A."/>
            <person name="Abrahante J.E."/>
            <person name="Garbe J."/>
        </authorList>
    </citation>
    <scope>NUCLEOTIDE SEQUENCE</scope>
    <source>
        <strain evidence="6">Duluth1</strain>
        <tissue evidence="6">Whole animal</tissue>
    </source>
</reference>
<keyword evidence="3" id="KW-0853">WD repeat</keyword>
<name>A0A9D3Y3U5_DREPO</name>
<accession>A0A9D3Y3U5</accession>
<proteinExistence type="predicted"/>